<organism evidence="1 2">
    <name type="scientific">Rhododendron simsii</name>
    <name type="common">Sims's rhododendron</name>
    <dbReference type="NCBI Taxonomy" id="118357"/>
    <lineage>
        <taxon>Eukaryota</taxon>
        <taxon>Viridiplantae</taxon>
        <taxon>Streptophyta</taxon>
        <taxon>Embryophyta</taxon>
        <taxon>Tracheophyta</taxon>
        <taxon>Spermatophyta</taxon>
        <taxon>Magnoliopsida</taxon>
        <taxon>eudicotyledons</taxon>
        <taxon>Gunneridae</taxon>
        <taxon>Pentapetalae</taxon>
        <taxon>asterids</taxon>
        <taxon>Ericales</taxon>
        <taxon>Ericaceae</taxon>
        <taxon>Ericoideae</taxon>
        <taxon>Rhodoreae</taxon>
        <taxon>Rhododendron</taxon>
    </lineage>
</organism>
<dbReference type="Proteomes" id="UP000626092">
    <property type="component" value="Unassembled WGS sequence"/>
</dbReference>
<reference evidence="1" key="1">
    <citation type="submission" date="2019-11" db="EMBL/GenBank/DDBJ databases">
        <authorList>
            <person name="Liu Y."/>
            <person name="Hou J."/>
            <person name="Li T.-Q."/>
            <person name="Guan C.-H."/>
            <person name="Wu X."/>
            <person name="Wu H.-Z."/>
            <person name="Ling F."/>
            <person name="Zhang R."/>
            <person name="Shi X.-G."/>
            <person name="Ren J.-P."/>
            <person name="Chen E.-F."/>
            <person name="Sun J.-M."/>
        </authorList>
    </citation>
    <scope>NUCLEOTIDE SEQUENCE</scope>
    <source>
        <strain evidence="1">Adult_tree_wgs_1</strain>
        <tissue evidence="1">Leaves</tissue>
    </source>
</reference>
<gene>
    <name evidence="1" type="ORF">RHSIM_Rhsim02G0125800</name>
</gene>
<dbReference type="EMBL" id="WJXA01000002">
    <property type="protein sequence ID" value="KAF7150636.1"/>
    <property type="molecule type" value="Genomic_DNA"/>
</dbReference>
<comment type="caution">
    <text evidence="1">The sequence shown here is derived from an EMBL/GenBank/DDBJ whole genome shotgun (WGS) entry which is preliminary data.</text>
</comment>
<dbReference type="OrthoDB" id="1706734at2759"/>
<accession>A0A834HE97</accession>
<sequence length="112" mass="12515">MPAKKCLIGDCDGYCALMEYRQSLPCFYELVLKPSRADSFRHAVHPIATISTEGEGNLYCLAIVKNGDINIIGLKCLDLVKYYIAYSQCLSEILSPFMYVSALLEFLSYGLV</sequence>
<evidence type="ECO:0000313" key="1">
    <source>
        <dbReference type="EMBL" id="KAF7150636.1"/>
    </source>
</evidence>
<evidence type="ECO:0000313" key="2">
    <source>
        <dbReference type="Proteomes" id="UP000626092"/>
    </source>
</evidence>
<dbReference type="AlphaFoldDB" id="A0A834HE97"/>
<keyword evidence="2" id="KW-1185">Reference proteome</keyword>
<proteinExistence type="predicted"/>
<protein>
    <submittedName>
        <fullName evidence="1">Uncharacterized protein</fullName>
    </submittedName>
</protein>
<name>A0A834HE97_RHOSS</name>